<dbReference type="OMA" id="VRCASFG"/>
<keyword evidence="4" id="KW-1185">Reference proteome</keyword>
<dbReference type="CDD" id="cd00063">
    <property type="entry name" value="FN3"/>
    <property type="match status" value="1"/>
</dbReference>
<name>A7S500_NEMVE</name>
<evidence type="ECO:0000313" key="4">
    <source>
        <dbReference type="Proteomes" id="UP000001593"/>
    </source>
</evidence>
<dbReference type="EMBL" id="DS469580">
    <property type="protein sequence ID" value="EDO41244.1"/>
    <property type="molecule type" value="Genomic_DNA"/>
</dbReference>
<proteinExistence type="predicted"/>
<dbReference type="Pfam" id="PF00041">
    <property type="entry name" value="fn3"/>
    <property type="match status" value="1"/>
</dbReference>
<dbReference type="FunFam" id="2.60.40.10:FF:000178">
    <property type="entry name" value="E3 ubiquitin-protein ligase TRIM9 isoform X1"/>
    <property type="match status" value="1"/>
</dbReference>
<accession>A7S500</accession>
<dbReference type="STRING" id="45351.A7S500"/>
<feature type="region of interest" description="Disordered" evidence="1">
    <location>
        <begin position="75"/>
        <end position="97"/>
    </location>
</feature>
<dbReference type="InterPro" id="IPR036116">
    <property type="entry name" value="FN3_sf"/>
</dbReference>
<evidence type="ECO:0000256" key="1">
    <source>
        <dbReference type="SAM" id="MobiDB-lite"/>
    </source>
</evidence>
<dbReference type="SUPFAM" id="SSF49265">
    <property type="entry name" value="Fibronectin type III"/>
    <property type="match status" value="1"/>
</dbReference>
<dbReference type="PANTHER" id="PTHR24099:SF15">
    <property type="entry name" value="E3 UBIQUITIN-PROTEIN LIGASE TRIM9"/>
    <property type="match status" value="1"/>
</dbReference>
<dbReference type="InterPro" id="IPR003961">
    <property type="entry name" value="FN3_dom"/>
</dbReference>
<feature type="non-terminal residue" evidence="3">
    <location>
        <position position="1"/>
    </location>
</feature>
<dbReference type="eggNOG" id="KOG4367">
    <property type="taxonomic scope" value="Eukaryota"/>
</dbReference>
<organism evidence="3 4">
    <name type="scientific">Nematostella vectensis</name>
    <name type="common">Starlet sea anemone</name>
    <dbReference type="NCBI Taxonomy" id="45351"/>
    <lineage>
        <taxon>Eukaryota</taxon>
        <taxon>Metazoa</taxon>
        <taxon>Cnidaria</taxon>
        <taxon>Anthozoa</taxon>
        <taxon>Hexacorallia</taxon>
        <taxon>Actiniaria</taxon>
        <taxon>Edwardsiidae</taxon>
        <taxon>Nematostella</taxon>
    </lineage>
</organism>
<dbReference type="HOGENOM" id="CLU_2352632_0_0_1"/>
<dbReference type="InParanoid" id="A7S500"/>
<evidence type="ECO:0000259" key="2">
    <source>
        <dbReference type="PROSITE" id="PS50853"/>
    </source>
</evidence>
<dbReference type="PROSITE" id="PS50853">
    <property type="entry name" value="FN3"/>
    <property type="match status" value="1"/>
</dbReference>
<protein>
    <recommendedName>
        <fullName evidence="2">Fibronectin type-III domain-containing protein</fullName>
    </recommendedName>
</protein>
<feature type="domain" description="Fibronectin type-III" evidence="2">
    <location>
        <begin position="2"/>
        <end position="95"/>
    </location>
</feature>
<dbReference type="Gene3D" id="2.60.40.10">
    <property type="entry name" value="Immunoglobulins"/>
    <property type="match status" value="1"/>
</dbReference>
<dbReference type="PANTHER" id="PTHR24099">
    <property type="entry name" value="E3 UBIQUITIN-PROTEIN LIGASE TRIM36-RELATED"/>
    <property type="match status" value="1"/>
</dbReference>
<dbReference type="AlphaFoldDB" id="A7S500"/>
<sequence>AAPDAPDIIPDQCSVTNNTITLCWMPRKQSCIESYLVEIDDGNGGSFVEVYRGNSLECTVQGLQFDSTYRARVKGINKSGEGGPSDEVYLTTSDSEY</sequence>
<dbReference type="InterPro" id="IPR050617">
    <property type="entry name" value="E3_ligase_FN3/SPRY"/>
</dbReference>
<gene>
    <name evidence="3" type="ORF">NEMVEDRAFT_v1g104862</name>
</gene>
<dbReference type="Proteomes" id="UP000001593">
    <property type="component" value="Unassembled WGS sequence"/>
</dbReference>
<dbReference type="InterPro" id="IPR013783">
    <property type="entry name" value="Ig-like_fold"/>
</dbReference>
<dbReference type="PhylomeDB" id="A7S500"/>
<reference evidence="3 4" key="1">
    <citation type="journal article" date="2007" name="Science">
        <title>Sea anemone genome reveals ancestral eumetazoan gene repertoire and genomic organization.</title>
        <authorList>
            <person name="Putnam N.H."/>
            <person name="Srivastava M."/>
            <person name="Hellsten U."/>
            <person name="Dirks B."/>
            <person name="Chapman J."/>
            <person name="Salamov A."/>
            <person name="Terry A."/>
            <person name="Shapiro H."/>
            <person name="Lindquist E."/>
            <person name="Kapitonov V.V."/>
            <person name="Jurka J."/>
            <person name="Genikhovich G."/>
            <person name="Grigoriev I.V."/>
            <person name="Lucas S.M."/>
            <person name="Steele R.E."/>
            <person name="Finnerty J.R."/>
            <person name="Technau U."/>
            <person name="Martindale M.Q."/>
            <person name="Rokhsar D.S."/>
        </authorList>
    </citation>
    <scope>NUCLEOTIDE SEQUENCE [LARGE SCALE GENOMIC DNA]</scope>
    <source>
        <strain evidence="4">CH2 X CH6</strain>
    </source>
</reference>
<evidence type="ECO:0000313" key="3">
    <source>
        <dbReference type="EMBL" id="EDO41244.1"/>
    </source>
</evidence>
<dbReference type="SMART" id="SM00060">
    <property type="entry name" value="FN3"/>
    <property type="match status" value="1"/>
</dbReference>